<reference evidence="1 2" key="2">
    <citation type="journal article" date="2017" name="Front. Plant Sci.">
        <title>Gene Classification and Mining of Molecular Markers Useful in Red Clover (Trifolium pratense) Breeding.</title>
        <authorList>
            <person name="Istvanek J."/>
            <person name="Dluhosova J."/>
            <person name="Dluhos P."/>
            <person name="Patkova L."/>
            <person name="Nedelnik J."/>
            <person name="Repkova J."/>
        </authorList>
    </citation>
    <scope>NUCLEOTIDE SEQUENCE [LARGE SCALE GENOMIC DNA]</scope>
    <source>
        <strain evidence="2">cv. Tatra</strain>
        <tissue evidence="1">Young leaves</tissue>
    </source>
</reference>
<gene>
    <name evidence="1" type="ORF">L195_g033725</name>
</gene>
<dbReference type="AlphaFoldDB" id="A0A2K3LGW4"/>
<name>A0A2K3LGW4_TRIPR</name>
<protein>
    <submittedName>
        <fullName evidence="1">Uncharacterized protein</fullName>
    </submittedName>
</protein>
<organism evidence="1 2">
    <name type="scientific">Trifolium pratense</name>
    <name type="common">Red clover</name>
    <dbReference type="NCBI Taxonomy" id="57577"/>
    <lineage>
        <taxon>Eukaryota</taxon>
        <taxon>Viridiplantae</taxon>
        <taxon>Streptophyta</taxon>
        <taxon>Embryophyta</taxon>
        <taxon>Tracheophyta</taxon>
        <taxon>Spermatophyta</taxon>
        <taxon>Magnoliopsida</taxon>
        <taxon>eudicotyledons</taxon>
        <taxon>Gunneridae</taxon>
        <taxon>Pentapetalae</taxon>
        <taxon>rosids</taxon>
        <taxon>fabids</taxon>
        <taxon>Fabales</taxon>
        <taxon>Fabaceae</taxon>
        <taxon>Papilionoideae</taxon>
        <taxon>50 kb inversion clade</taxon>
        <taxon>NPAAA clade</taxon>
        <taxon>Hologalegina</taxon>
        <taxon>IRL clade</taxon>
        <taxon>Trifolieae</taxon>
        <taxon>Trifolium</taxon>
    </lineage>
</organism>
<comment type="caution">
    <text evidence="1">The sequence shown here is derived from an EMBL/GenBank/DDBJ whole genome shotgun (WGS) entry which is preliminary data.</text>
</comment>
<dbReference type="EMBL" id="ASHM01032883">
    <property type="protein sequence ID" value="PNX77754.1"/>
    <property type="molecule type" value="Genomic_DNA"/>
</dbReference>
<reference evidence="1 2" key="1">
    <citation type="journal article" date="2014" name="Am. J. Bot.">
        <title>Genome assembly and annotation for red clover (Trifolium pratense; Fabaceae).</title>
        <authorList>
            <person name="Istvanek J."/>
            <person name="Jaros M."/>
            <person name="Krenek A."/>
            <person name="Repkova J."/>
        </authorList>
    </citation>
    <scope>NUCLEOTIDE SEQUENCE [LARGE SCALE GENOMIC DNA]</scope>
    <source>
        <strain evidence="2">cv. Tatra</strain>
        <tissue evidence="1">Young leaves</tissue>
    </source>
</reference>
<evidence type="ECO:0000313" key="1">
    <source>
        <dbReference type="EMBL" id="PNX77754.1"/>
    </source>
</evidence>
<accession>A0A2K3LGW4</accession>
<feature type="non-terminal residue" evidence="1">
    <location>
        <position position="1"/>
    </location>
</feature>
<dbReference type="Proteomes" id="UP000236291">
    <property type="component" value="Unassembled WGS sequence"/>
</dbReference>
<evidence type="ECO:0000313" key="2">
    <source>
        <dbReference type="Proteomes" id="UP000236291"/>
    </source>
</evidence>
<sequence length="35" mass="3393">ESKVGAGEGKSALGLPHCLCVSNSACDGVCTLGND</sequence>
<proteinExistence type="predicted"/>